<dbReference type="Gene3D" id="3.30.40.10">
    <property type="entry name" value="Zinc/RING finger domain, C3HC4 (zinc finger)"/>
    <property type="match status" value="1"/>
</dbReference>
<dbReference type="CDD" id="cd18793">
    <property type="entry name" value="SF2_C_SNF"/>
    <property type="match status" value="1"/>
</dbReference>
<feature type="region of interest" description="Disordered" evidence="6">
    <location>
        <begin position="204"/>
        <end position="225"/>
    </location>
</feature>
<keyword evidence="1" id="KW-0479">Metal-binding</keyword>
<organism evidence="9 10">
    <name type="scientific">Phytophthora lilii</name>
    <dbReference type="NCBI Taxonomy" id="2077276"/>
    <lineage>
        <taxon>Eukaryota</taxon>
        <taxon>Sar</taxon>
        <taxon>Stramenopiles</taxon>
        <taxon>Oomycota</taxon>
        <taxon>Peronosporomycetes</taxon>
        <taxon>Peronosporales</taxon>
        <taxon>Peronosporaceae</taxon>
        <taxon>Phytophthora</taxon>
    </lineage>
</organism>
<evidence type="ECO:0000256" key="2">
    <source>
        <dbReference type="ARBA" id="ARBA00022771"/>
    </source>
</evidence>
<proteinExistence type="predicted"/>
<accession>A0A9W6TCM3</accession>
<evidence type="ECO:0000313" key="9">
    <source>
        <dbReference type="EMBL" id="GMF10218.1"/>
    </source>
</evidence>
<dbReference type="Proteomes" id="UP001165083">
    <property type="component" value="Unassembled WGS sequence"/>
</dbReference>
<dbReference type="InterPro" id="IPR027417">
    <property type="entry name" value="P-loop_NTPase"/>
</dbReference>
<dbReference type="SMART" id="SM00184">
    <property type="entry name" value="RING"/>
    <property type="match status" value="1"/>
</dbReference>
<evidence type="ECO:0000313" key="10">
    <source>
        <dbReference type="Proteomes" id="UP001165083"/>
    </source>
</evidence>
<evidence type="ECO:0000256" key="4">
    <source>
        <dbReference type="ARBA" id="ARBA00022833"/>
    </source>
</evidence>
<dbReference type="InterPro" id="IPR049730">
    <property type="entry name" value="SNF2/RAD54-like_C"/>
</dbReference>
<evidence type="ECO:0000256" key="6">
    <source>
        <dbReference type="SAM" id="MobiDB-lite"/>
    </source>
</evidence>
<gene>
    <name evidence="9" type="ORF">Plil01_000105100</name>
</gene>
<keyword evidence="4" id="KW-0862">Zinc</keyword>
<keyword evidence="2 5" id="KW-0863">Zinc-finger</keyword>
<dbReference type="InterPro" id="IPR001841">
    <property type="entry name" value="Znf_RING"/>
</dbReference>
<evidence type="ECO:0000256" key="5">
    <source>
        <dbReference type="PROSITE-ProRule" id="PRU00175"/>
    </source>
</evidence>
<sequence length="543" mass="61110">MLRSHRNGKAHSDNLQSALQRETEFWVKLQRDWQAAKKLFQAQHQRLGALDELAMACSQLRLRQPGEPIGRTKAERLYKLEAAVVPIRAEELEVDRQAADLDLRDCTSQLRYLLQLFGETATRQPPPEELRDVNSSSLSTRPVCAVCLQEFTQKRAVLPCAHSFCTACISTLAGAQQHTRKSVSCPSCRRVCTVGSITEVVEASETDSENQAQSKGISDVPQQLAHRTGGGLGSKLDALLMRVNMLRQDNPSVKCLLFSQWSQMLELAVQALPRIGVRCYMYGTKRQLPQLLSQFQTCPAACVLALPFKVGANGLNIVEATEVLLIEPFLSSSIEAQAVNRVHRLGQTQRTRVHRFIVQNTVEERIYRLTHKQKNESTTLEQNVNSESDEDEGLQRLGVAPGRKEQEKLTMQDLQTLLQGEMQGNATAVQQSAAVDPFWEELVKLNGKCVNRHEACEFLERRHATEVRGDSQNLHSQEPHTRLVDKLVSLLVARELLDLPYQSEDSGAVPERLDPQILQHHRERIYAEIRVMEGDHASSKVKR</sequence>
<dbReference type="PROSITE" id="PS50089">
    <property type="entry name" value="ZF_RING_2"/>
    <property type="match status" value="1"/>
</dbReference>
<dbReference type="AlphaFoldDB" id="A0A9W6TCM3"/>
<dbReference type="GO" id="GO:0008270">
    <property type="term" value="F:zinc ion binding"/>
    <property type="evidence" value="ECO:0007669"/>
    <property type="project" value="UniProtKB-KW"/>
</dbReference>
<evidence type="ECO:0000256" key="1">
    <source>
        <dbReference type="ARBA" id="ARBA00022723"/>
    </source>
</evidence>
<dbReference type="PANTHER" id="PTHR45865">
    <property type="entry name" value="E3 UBIQUITIN-PROTEIN LIGASE SHPRH FAMILY MEMBER"/>
    <property type="match status" value="1"/>
</dbReference>
<dbReference type="PROSITE" id="PS00518">
    <property type="entry name" value="ZF_RING_1"/>
    <property type="match status" value="1"/>
</dbReference>
<reference evidence="9" key="1">
    <citation type="submission" date="2023-04" db="EMBL/GenBank/DDBJ databases">
        <title>Phytophthora lilii NBRC 32176.</title>
        <authorList>
            <person name="Ichikawa N."/>
            <person name="Sato H."/>
            <person name="Tonouchi N."/>
        </authorList>
    </citation>
    <scope>NUCLEOTIDE SEQUENCE</scope>
    <source>
        <strain evidence="9">NBRC 32176</strain>
    </source>
</reference>
<keyword evidence="3" id="KW-0378">Hydrolase</keyword>
<evidence type="ECO:0000259" key="8">
    <source>
        <dbReference type="PROSITE" id="PS51194"/>
    </source>
</evidence>
<feature type="domain" description="RING-type" evidence="7">
    <location>
        <begin position="144"/>
        <end position="189"/>
    </location>
</feature>
<dbReference type="SUPFAM" id="SSF52540">
    <property type="entry name" value="P-loop containing nucleoside triphosphate hydrolases"/>
    <property type="match status" value="1"/>
</dbReference>
<dbReference type="Gene3D" id="3.40.50.300">
    <property type="entry name" value="P-loop containing nucleotide triphosphate hydrolases"/>
    <property type="match status" value="1"/>
</dbReference>
<evidence type="ECO:0000259" key="7">
    <source>
        <dbReference type="PROSITE" id="PS50089"/>
    </source>
</evidence>
<dbReference type="SUPFAM" id="SSF57850">
    <property type="entry name" value="RING/U-box"/>
    <property type="match status" value="1"/>
</dbReference>
<evidence type="ECO:0000256" key="3">
    <source>
        <dbReference type="ARBA" id="ARBA00022801"/>
    </source>
</evidence>
<comment type="caution">
    <text evidence="9">The sequence shown here is derived from an EMBL/GenBank/DDBJ whole genome shotgun (WGS) entry which is preliminary data.</text>
</comment>
<dbReference type="EMBL" id="BSXW01000033">
    <property type="protein sequence ID" value="GMF10218.1"/>
    <property type="molecule type" value="Genomic_DNA"/>
</dbReference>
<protein>
    <submittedName>
        <fullName evidence="9">Unnamed protein product</fullName>
    </submittedName>
</protein>
<dbReference type="InterPro" id="IPR001650">
    <property type="entry name" value="Helicase_C-like"/>
</dbReference>
<dbReference type="Pfam" id="PF00271">
    <property type="entry name" value="Helicase_C"/>
    <property type="match status" value="1"/>
</dbReference>
<dbReference type="InterPro" id="IPR027370">
    <property type="entry name" value="Znf-RING_euk"/>
</dbReference>
<dbReference type="PANTHER" id="PTHR45865:SF1">
    <property type="entry name" value="E3 UBIQUITIN-PROTEIN LIGASE SHPRH"/>
    <property type="match status" value="1"/>
</dbReference>
<dbReference type="OrthoDB" id="46533at2759"/>
<dbReference type="InterPro" id="IPR017907">
    <property type="entry name" value="Znf_RING_CS"/>
</dbReference>
<dbReference type="Pfam" id="PF13445">
    <property type="entry name" value="zf-RING_UBOX"/>
    <property type="match status" value="1"/>
</dbReference>
<dbReference type="GO" id="GO:0016787">
    <property type="term" value="F:hydrolase activity"/>
    <property type="evidence" value="ECO:0007669"/>
    <property type="project" value="UniProtKB-KW"/>
</dbReference>
<dbReference type="InterPro" id="IPR013083">
    <property type="entry name" value="Znf_RING/FYVE/PHD"/>
</dbReference>
<dbReference type="InterPro" id="IPR052583">
    <property type="entry name" value="ATP-helicase/E3_Ub-Ligase"/>
</dbReference>
<keyword evidence="10" id="KW-1185">Reference proteome</keyword>
<name>A0A9W6TCM3_9STRA</name>
<feature type="domain" description="Helicase C-terminal" evidence="8">
    <location>
        <begin position="235"/>
        <end position="392"/>
    </location>
</feature>
<dbReference type="PROSITE" id="PS51194">
    <property type="entry name" value="HELICASE_CTER"/>
    <property type="match status" value="1"/>
</dbReference>